<dbReference type="PANTHER" id="PTHR30055">
    <property type="entry name" value="HTH-TYPE TRANSCRIPTIONAL REGULATOR RUTR"/>
    <property type="match status" value="1"/>
</dbReference>
<evidence type="ECO:0000256" key="5">
    <source>
        <dbReference type="SAM" id="MobiDB-lite"/>
    </source>
</evidence>
<feature type="DNA-binding region" description="H-T-H motif" evidence="4">
    <location>
        <begin position="100"/>
        <end position="119"/>
    </location>
</feature>
<dbReference type="EMBL" id="BMQJ01000001">
    <property type="protein sequence ID" value="GGP79240.1"/>
    <property type="molecule type" value="Genomic_DNA"/>
</dbReference>
<evidence type="ECO:0000313" key="8">
    <source>
        <dbReference type="Proteomes" id="UP000611554"/>
    </source>
</evidence>
<keyword evidence="1" id="KW-0805">Transcription regulation</keyword>
<dbReference type="Pfam" id="PF00440">
    <property type="entry name" value="TetR_N"/>
    <property type="match status" value="1"/>
</dbReference>
<evidence type="ECO:0000313" key="7">
    <source>
        <dbReference type="EMBL" id="GGP79240.1"/>
    </source>
</evidence>
<dbReference type="Proteomes" id="UP000611554">
    <property type="component" value="Unassembled WGS sequence"/>
</dbReference>
<proteinExistence type="predicted"/>
<dbReference type="InterPro" id="IPR050109">
    <property type="entry name" value="HTH-type_TetR-like_transc_reg"/>
</dbReference>
<accession>A0ABQ2QG22</accession>
<feature type="compositionally biased region" description="Basic and acidic residues" evidence="5">
    <location>
        <begin position="51"/>
        <end position="62"/>
    </location>
</feature>
<name>A0ABQ2QG22_9ACTN</name>
<dbReference type="PRINTS" id="PR00455">
    <property type="entry name" value="HTHTETR"/>
</dbReference>
<evidence type="ECO:0000256" key="3">
    <source>
        <dbReference type="ARBA" id="ARBA00023163"/>
    </source>
</evidence>
<evidence type="ECO:0000259" key="6">
    <source>
        <dbReference type="PROSITE" id="PS50977"/>
    </source>
</evidence>
<organism evidence="7 8">
    <name type="scientific">Streptosporangium pseudovulgare</name>
    <dbReference type="NCBI Taxonomy" id="35765"/>
    <lineage>
        <taxon>Bacteria</taxon>
        <taxon>Bacillati</taxon>
        <taxon>Actinomycetota</taxon>
        <taxon>Actinomycetes</taxon>
        <taxon>Streptosporangiales</taxon>
        <taxon>Streptosporangiaceae</taxon>
        <taxon>Streptosporangium</taxon>
    </lineage>
</organism>
<sequence length="307" mass="33303">MFWSKFSERLVRTDMTAQNRTRDGSSTGAEDGPRAATGDGPGGGAEDGPEDGAKGGPEDAARPRRPGRPPRDAARHLERAHRILDTAGELVLDRGYDATTIGDIARRAGVAKGTIYLHWRTREELFAALLRRERAEMAAEVRQRAEDTPGRLRDLLGLLAAGLLRRPLLRASLLGDSAVLGGLTRAKRDDRADAELRAGLGPYLAALTRHGALRADLTPAEHVTALSSILYGFLTIPRLLPGPYVPDDERLAELVADACGRTMESGTAPTDDDAREIRRATLRHIDFVLEGARRKLSLSLGTEETPR</sequence>
<feature type="compositionally biased region" description="Polar residues" evidence="5">
    <location>
        <begin position="15"/>
        <end position="28"/>
    </location>
</feature>
<feature type="domain" description="HTH tetR-type" evidence="6">
    <location>
        <begin position="77"/>
        <end position="137"/>
    </location>
</feature>
<dbReference type="InterPro" id="IPR001647">
    <property type="entry name" value="HTH_TetR"/>
</dbReference>
<evidence type="ECO:0000256" key="4">
    <source>
        <dbReference type="PROSITE-ProRule" id="PRU00335"/>
    </source>
</evidence>
<dbReference type="InterPro" id="IPR009057">
    <property type="entry name" value="Homeodomain-like_sf"/>
</dbReference>
<gene>
    <name evidence="7" type="ORF">GCM10010140_04630</name>
</gene>
<reference evidence="8" key="1">
    <citation type="journal article" date="2019" name="Int. J. Syst. Evol. Microbiol.">
        <title>The Global Catalogue of Microorganisms (GCM) 10K type strain sequencing project: providing services to taxonomists for standard genome sequencing and annotation.</title>
        <authorList>
            <consortium name="The Broad Institute Genomics Platform"/>
            <consortium name="The Broad Institute Genome Sequencing Center for Infectious Disease"/>
            <person name="Wu L."/>
            <person name="Ma J."/>
        </authorList>
    </citation>
    <scope>NUCLEOTIDE SEQUENCE [LARGE SCALE GENOMIC DNA]</scope>
    <source>
        <strain evidence="8">JCM 3115</strain>
    </source>
</reference>
<evidence type="ECO:0000256" key="2">
    <source>
        <dbReference type="ARBA" id="ARBA00023125"/>
    </source>
</evidence>
<comment type="caution">
    <text evidence="7">The sequence shown here is derived from an EMBL/GenBank/DDBJ whole genome shotgun (WGS) entry which is preliminary data.</text>
</comment>
<keyword evidence="3" id="KW-0804">Transcription</keyword>
<evidence type="ECO:0000256" key="1">
    <source>
        <dbReference type="ARBA" id="ARBA00023015"/>
    </source>
</evidence>
<dbReference type="Gene3D" id="1.10.357.10">
    <property type="entry name" value="Tetracycline Repressor, domain 2"/>
    <property type="match status" value="1"/>
</dbReference>
<dbReference type="SUPFAM" id="SSF46689">
    <property type="entry name" value="Homeodomain-like"/>
    <property type="match status" value="1"/>
</dbReference>
<keyword evidence="8" id="KW-1185">Reference proteome</keyword>
<protein>
    <recommendedName>
        <fullName evidence="6">HTH tetR-type domain-containing protein</fullName>
    </recommendedName>
</protein>
<keyword evidence="2 4" id="KW-0238">DNA-binding</keyword>
<dbReference type="PANTHER" id="PTHR30055:SF234">
    <property type="entry name" value="HTH-TYPE TRANSCRIPTIONAL REGULATOR BETI"/>
    <property type="match status" value="1"/>
</dbReference>
<feature type="region of interest" description="Disordered" evidence="5">
    <location>
        <begin position="1"/>
        <end position="73"/>
    </location>
</feature>
<feature type="compositionally biased region" description="Basic and acidic residues" evidence="5">
    <location>
        <begin position="1"/>
        <end position="12"/>
    </location>
</feature>
<dbReference type="PROSITE" id="PS50977">
    <property type="entry name" value="HTH_TETR_2"/>
    <property type="match status" value="1"/>
</dbReference>